<keyword evidence="6" id="KW-0812">Transmembrane</keyword>
<evidence type="ECO:0000256" key="1">
    <source>
        <dbReference type="ARBA" id="ARBA00022512"/>
    </source>
</evidence>
<evidence type="ECO:0000256" key="2">
    <source>
        <dbReference type="ARBA" id="ARBA00022525"/>
    </source>
</evidence>
<evidence type="ECO:0000256" key="5">
    <source>
        <dbReference type="RuleBase" id="RU362119"/>
    </source>
</evidence>
<feature type="transmembrane region" description="Helical" evidence="6">
    <location>
        <begin position="435"/>
        <end position="454"/>
    </location>
</feature>
<dbReference type="NCBIfam" id="TIGR01167">
    <property type="entry name" value="LPXTG_anchor"/>
    <property type="match status" value="1"/>
</dbReference>
<proteinExistence type="inferred from homology"/>
<accession>A0ABN6X331</accession>
<reference evidence="9" key="1">
    <citation type="journal article" date="2019" name="Int. J. Syst. Evol. Microbiol.">
        <title>The Global Catalogue of Microorganisms (GCM) 10K type strain sequencing project: providing services to taxonomists for standard genome sequencing and annotation.</title>
        <authorList>
            <consortium name="The Broad Institute Genomics Platform"/>
            <consortium name="The Broad Institute Genome Sequencing Center for Infectious Disease"/>
            <person name="Wu L."/>
            <person name="Ma J."/>
        </authorList>
    </citation>
    <scope>NUCLEOTIDE SEQUENCE [LARGE SCALE GENOMIC DNA]</scope>
    <source>
        <strain evidence="9">NBRC 106310</strain>
    </source>
</reference>
<comment type="similarity">
    <text evidence="5">Belongs to the 5'-nucleotidase family.</text>
</comment>
<keyword evidence="9" id="KW-1185">Reference proteome</keyword>
<keyword evidence="5" id="KW-0378">Hydrolase</keyword>
<keyword evidence="5" id="KW-0547">Nucleotide-binding</keyword>
<evidence type="ECO:0000256" key="3">
    <source>
        <dbReference type="ARBA" id="ARBA00022729"/>
    </source>
</evidence>
<dbReference type="InterPro" id="IPR006179">
    <property type="entry name" value="5_nucleotidase/apyrase"/>
</dbReference>
<keyword evidence="1" id="KW-0134">Cell wall</keyword>
<dbReference type="PANTHER" id="PTHR11575">
    <property type="entry name" value="5'-NUCLEOTIDASE-RELATED"/>
    <property type="match status" value="1"/>
</dbReference>
<evidence type="ECO:0000256" key="4">
    <source>
        <dbReference type="ARBA" id="ARBA00023088"/>
    </source>
</evidence>
<keyword evidence="6" id="KW-0472">Membrane</keyword>
<dbReference type="EMBL" id="AP027728">
    <property type="protein sequence ID" value="BDZ39124.1"/>
    <property type="molecule type" value="Genomic_DNA"/>
</dbReference>
<dbReference type="SUPFAM" id="SSF55816">
    <property type="entry name" value="5'-nucleotidase (syn. UDP-sugar hydrolase), C-terminal domain"/>
    <property type="match status" value="1"/>
</dbReference>
<evidence type="ECO:0000256" key="6">
    <source>
        <dbReference type="SAM" id="Phobius"/>
    </source>
</evidence>
<evidence type="ECO:0000313" key="9">
    <source>
        <dbReference type="Proteomes" id="UP001321543"/>
    </source>
</evidence>
<sequence length="462" mass="46639">MPNYPAVPAVQSIVDEAKKEADVLGAVKVGEITADLNRARQSDGSTENRGGESTIGNFVADVQQWSTGAQIALMNPGGIRANLTYASTGDSDPDGNVTYREAATVQPFANTLVTLQLTGAQLKSVLEEQWQPDGASRPFLKLGVSKGLTYTYDPTAAKGSHITSITLNGTAIDPAASYLVAANSFLAAGGDNFFTLADGADKKDTGKVDLQSMVDWFTENKTASPDLAQRAVGVAVTPAGAAPGDQVTVDLSSLAFSAGETAPTSASVSLDGVELATAAIDPTVVDATDEVGRASLTFTVPADAHGAQTLTVATDATGTTVEVPVTFATTAAGGTIALDKAKVAAGGSVTVTGEGFAAGEKLTIELRSTPVTLGTVTAAADGTFSTSVVIPKSTAAGAHTIAVIQSDGAEATAALTVTEAAGAGDDLAITGADSMPYLLLAALLLATGLGLVVLRRRRAARH</sequence>
<gene>
    <name evidence="8" type="ORF">GCM10025863_17380</name>
</gene>
<dbReference type="InterPro" id="IPR008334">
    <property type="entry name" value="5'-Nucleotdase_C"/>
</dbReference>
<keyword evidence="4" id="KW-0572">Peptidoglycan-anchor</keyword>
<keyword evidence="2" id="KW-0964">Secreted</keyword>
<dbReference type="PANTHER" id="PTHR11575:SF24">
    <property type="entry name" value="5'-NUCLEOTIDASE"/>
    <property type="match status" value="1"/>
</dbReference>
<dbReference type="PROSITE" id="PS50847">
    <property type="entry name" value="GRAM_POS_ANCHORING"/>
    <property type="match status" value="1"/>
</dbReference>
<dbReference type="Proteomes" id="UP001321543">
    <property type="component" value="Chromosome"/>
</dbReference>
<dbReference type="PRINTS" id="PR01607">
    <property type="entry name" value="APYRASEFAMLY"/>
</dbReference>
<evidence type="ECO:0000313" key="8">
    <source>
        <dbReference type="EMBL" id="BDZ39124.1"/>
    </source>
</evidence>
<feature type="domain" description="Gram-positive cocci surface proteins LPxTG" evidence="7">
    <location>
        <begin position="427"/>
        <end position="462"/>
    </location>
</feature>
<dbReference type="Gene3D" id="3.90.780.10">
    <property type="entry name" value="5'-Nucleotidase, C-terminal domain"/>
    <property type="match status" value="1"/>
</dbReference>
<protein>
    <recommendedName>
        <fullName evidence="7">Gram-positive cocci surface proteins LPxTG domain-containing protein</fullName>
    </recommendedName>
</protein>
<name>A0ABN6X331_9MICO</name>
<keyword evidence="3" id="KW-0732">Signal</keyword>
<dbReference type="InterPro" id="IPR036907">
    <property type="entry name" value="5'-Nucleotdase_C_sf"/>
</dbReference>
<organism evidence="8 9">
    <name type="scientific">Microbacterium suwonense</name>
    <dbReference type="NCBI Taxonomy" id="683047"/>
    <lineage>
        <taxon>Bacteria</taxon>
        <taxon>Bacillati</taxon>
        <taxon>Actinomycetota</taxon>
        <taxon>Actinomycetes</taxon>
        <taxon>Micrococcales</taxon>
        <taxon>Microbacteriaceae</taxon>
        <taxon>Microbacterium</taxon>
    </lineage>
</organism>
<dbReference type="Pfam" id="PF02872">
    <property type="entry name" value="5_nucleotid_C"/>
    <property type="match status" value="1"/>
</dbReference>
<evidence type="ECO:0000259" key="7">
    <source>
        <dbReference type="PROSITE" id="PS50847"/>
    </source>
</evidence>
<dbReference type="InterPro" id="IPR019931">
    <property type="entry name" value="LPXTG_anchor"/>
</dbReference>
<keyword evidence="6" id="KW-1133">Transmembrane helix</keyword>
<dbReference type="RefSeq" id="WP_286299024.1">
    <property type="nucleotide sequence ID" value="NZ_AP027728.1"/>
</dbReference>